<protein>
    <submittedName>
        <fullName evidence="1">Lipid a export atp-binding/permease protein msba</fullName>
    </submittedName>
</protein>
<comment type="caution">
    <text evidence="1">The sequence shown here is derived from an EMBL/GenBank/DDBJ whole genome shotgun (WGS) entry which is preliminary data.</text>
</comment>
<dbReference type="GO" id="GO:0005524">
    <property type="term" value="F:ATP binding"/>
    <property type="evidence" value="ECO:0007669"/>
    <property type="project" value="UniProtKB-KW"/>
</dbReference>
<reference evidence="1" key="1">
    <citation type="journal article" date="2015" name="Proc. Natl. Acad. Sci. U.S.A.">
        <title>Networks of energetic and metabolic interactions define dynamics in microbial communities.</title>
        <authorList>
            <person name="Embree M."/>
            <person name="Liu J.K."/>
            <person name="Al-Bassam M.M."/>
            <person name="Zengler K."/>
        </authorList>
    </citation>
    <scope>NUCLEOTIDE SEQUENCE</scope>
</reference>
<gene>
    <name evidence="1" type="ORF">ASZ90_012028</name>
</gene>
<dbReference type="AlphaFoldDB" id="A0A0W8FBL1"/>
<proteinExistence type="predicted"/>
<evidence type="ECO:0000313" key="1">
    <source>
        <dbReference type="EMBL" id="KUG18245.1"/>
    </source>
</evidence>
<keyword evidence="1" id="KW-0067">ATP-binding</keyword>
<name>A0A0W8FBL1_9ZZZZ</name>
<accession>A0A0W8FBL1</accession>
<organism evidence="1">
    <name type="scientific">hydrocarbon metagenome</name>
    <dbReference type="NCBI Taxonomy" id="938273"/>
    <lineage>
        <taxon>unclassified sequences</taxon>
        <taxon>metagenomes</taxon>
        <taxon>ecological metagenomes</taxon>
    </lineage>
</organism>
<sequence length="45" mass="5050">MRAPPLSSQCLLNDGHISEKGTHEELMALKGEYAQLFGIQAMNYR</sequence>
<dbReference type="EMBL" id="LNQE01001392">
    <property type="protein sequence ID" value="KUG18245.1"/>
    <property type="molecule type" value="Genomic_DNA"/>
</dbReference>
<keyword evidence="1" id="KW-0547">Nucleotide-binding</keyword>